<evidence type="ECO:0000256" key="2">
    <source>
        <dbReference type="ARBA" id="ARBA00022448"/>
    </source>
</evidence>
<comment type="caution">
    <text evidence="11">The sequence shown here is derived from an EMBL/GenBank/DDBJ whole genome shotgun (WGS) entry which is preliminary data.</text>
</comment>
<evidence type="ECO:0000256" key="3">
    <source>
        <dbReference type="ARBA" id="ARBA00022692"/>
    </source>
</evidence>
<dbReference type="GO" id="GO:0005886">
    <property type="term" value="C:plasma membrane"/>
    <property type="evidence" value="ECO:0007669"/>
    <property type="project" value="TreeGrafter"/>
</dbReference>
<comment type="subcellular location">
    <subcellularLocation>
        <location evidence="1">Membrane</location>
        <topology evidence="1">Multi-pass membrane protein</topology>
    </subcellularLocation>
</comment>
<keyword evidence="5" id="KW-0406">Ion transport</keyword>
<keyword evidence="3 9" id="KW-0812">Transmembrane</keyword>
<dbReference type="AlphaFoldDB" id="A0A3S5A2M6"/>
<dbReference type="OrthoDB" id="297496at2759"/>
<dbReference type="GO" id="GO:0015271">
    <property type="term" value="F:outward rectifier potassium channel activity"/>
    <property type="evidence" value="ECO:0007669"/>
    <property type="project" value="TreeGrafter"/>
</dbReference>
<dbReference type="EMBL" id="CAAALY010008364">
    <property type="protein sequence ID" value="VEL10218.1"/>
    <property type="molecule type" value="Genomic_DNA"/>
</dbReference>
<feature type="domain" description="Potassium channel" evidence="10">
    <location>
        <begin position="527"/>
        <end position="571"/>
    </location>
</feature>
<keyword evidence="7" id="KW-0407">Ion channel</keyword>
<evidence type="ECO:0000256" key="8">
    <source>
        <dbReference type="SAM" id="MobiDB-lite"/>
    </source>
</evidence>
<evidence type="ECO:0000256" key="9">
    <source>
        <dbReference type="SAM" id="Phobius"/>
    </source>
</evidence>
<sequence length="589" mass="63651">MCVAGCTEQGCFVADRLSVIVNPEALAELDNELGAITLPPPGSPDLVREGTRAGWIRSRSTTLPLDMAHPPADPSNNHTVGQLAWAHNIALSPTSTTTTTPALATATATLRSYEVDETVAFESPLSPRHHGHGHGRGLGLSDEAGSPLPGQLQMHMVSYEGTRRKFYINARLMRSRQRQARHRRRVARLIAQVARRQQVRQQYRRKQPLKEPRVLLAEQYARLFSRPAGLVSSSGRTLSLPTGPGSSPAWRPCAAASPLDTLTAGDLGSSSSDETDVPLICWKDIDQELELRSLESSCSSRDAPRLDDDASPSLIFVSEPANQPELAAHANVDADQTPSMTRSNLVFARNHATMTTHRLANESYEQVSLPEDCLIYTNRLHDVEPTGLAAGQAPAADEVVVNRALLAGHEAISSSLASSQAGFATTSCHGREAKGSSLHTPGYSMPLGGWPSTALPQLLGRSRLSIASSLGDVNSDVFVRLSYYSHQSSRSQVDEELSFFSFNDQFTASLISDISAVTVPISLSLAIMTTYILIGAIVFSIWEDKDYLKWSYFCFVTLSTIGFGDIVPGGPITVHPFTFSLTSKPAAGH</sequence>
<keyword evidence="4 9" id="KW-1133">Transmembrane helix</keyword>
<feature type="transmembrane region" description="Helical" evidence="9">
    <location>
        <begin position="521"/>
        <end position="542"/>
    </location>
</feature>
<reference evidence="11" key="1">
    <citation type="submission" date="2018-11" db="EMBL/GenBank/DDBJ databases">
        <authorList>
            <consortium name="Pathogen Informatics"/>
        </authorList>
    </citation>
    <scope>NUCLEOTIDE SEQUENCE</scope>
</reference>
<evidence type="ECO:0000259" key="10">
    <source>
        <dbReference type="Pfam" id="PF07885"/>
    </source>
</evidence>
<dbReference type="PANTHER" id="PTHR11003:SF334">
    <property type="entry name" value="FI03418P"/>
    <property type="match status" value="1"/>
</dbReference>
<dbReference type="SUPFAM" id="SSF81324">
    <property type="entry name" value="Voltage-gated potassium channels"/>
    <property type="match status" value="1"/>
</dbReference>
<feature type="region of interest" description="Disordered" evidence="8">
    <location>
        <begin position="231"/>
        <end position="251"/>
    </location>
</feature>
<dbReference type="Proteomes" id="UP000784294">
    <property type="component" value="Unassembled WGS sequence"/>
</dbReference>
<dbReference type="InterPro" id="IPR013099">
    <property type="entry name" value="K_chnl_dom"/>
</dbReference>
<accession>A0A3S5A2M6</accession>
<evidence type="ECO:0000256" key="4">
    <source>
        <dbReference type="ARBA" id="ARBA00022989"/>
    </source>
</evidence>
<proteinExistence type="predicted"/>
<gene>
    <name evidence="11" type="ORF">PXEA_LOCUS3658</name>
</gene>
<dbReference type="Pfam" id="PF07885">
    <property type="entry name" value="Ion_trans_2"/>
    <property type="match status" value="1"/>
</dbReference>
<evidence type="ECO:0000256" key="7">
    <source>
        <dbReference type="ARBA" id="ARBA00023303"/>
    </source>
</evidence>
<evidence type="ECO:0000256" key="5">
    <source>
        <dbReference type="ARBA" id="ARBA00023065"/>
    </source>
</evidence>
<dbReference type="GO" id="GO:0030322">
    <property type="term" value="P:stabilization of membrane potential"/>
    <property type="evidence" value="ECO:0007669"/>
    <property type="project" value="TreeGrafter"/>
</dbReference>
<feature type="compositionally biased region" description="Polar residues" evidence="8">
    <location>
        <begin position="231"/>
        <end position="240"/>
    </location>
</feature>
<dbReference type="GO" id="GO:0022841">
    <property type="term" value="F:potassium ion leak channel activity"/>
    <property type="evidence" value="ECO:0007669"/>
    <property type="project" value="TreeGrafter"/>
</dbReference>
<evidence type="ECO:0000313" key="11">
    <source>
        <dbReference type="EMBL" id="VEL10218.1"/>
    </source>
</evidence>
<evidence type="ECO:0000256" key="1">
    <source>
        <dbReference type="ARBA" id="ARBA00004141"/>
    </source>
</evidence>
<evidence type="ECO:0000313" key="12">
    <source>
        <dbReference type="Proteomes" id="UP000784294"/>
    </source>
</evidence>
<keyword evidence="12" id="KW-1185">Reference proteome</keyword>
<evidence type="ECO:0000256" key="6">
    <source>
        <dbReference type="ARBA" id="ARBA00023136"/>
    </source>
</evidence>
<keyword evidence="6 9" id="KW-0472">Membrane</keyword>
<dbReference type="InterPro" id="IPR003280">
    <property type="entry name" value="2pore_dom_K_chnl"/>
</dbReference>
<name>A0A3S5A2M6_9PLAT</name>
<dbReference type="Gene3D" id="1.10.287.70">
    <property type="match status" value="1"/>
</dbReference>
<organism evidence="11 12">
    <name type="scientific">Protopolystoma xenopodis</name>
    <dbReference type="NCBI Taxonomy" id="117903"/>
    <lineage>
        <taxon>Eukaryota</taxon>
        <taxon>Metazoa</taxon>
        <taxon>Spiralia</taxon>
        <taxon>Lophotrochozoa</taxon>
        <taxon>Platyhelminthes</taxon>
        <taxon>Monogenea</taxon>
        <taxon>Polyopisthocotylea</taxon>
        <taxon>Polystomatidea</taxon>
        <taxon>Polystomatidae</taxon>
        <taxon>Protopolystoma</taxon>
    </lineage>
</organism>
<keyword evidence="2" id="KW-0813">Transport</keyword>
<dbReference type="PANTHER" id="PTHR11003">
    <property type="entry name" value="POTASSIUM CHANNEL, SUBFAMILY K"/>
    <property type="match status" value="1"/>
</dbReference>
<protein>
    <recommendedName>
        <fullName evidence="10">Potassium channel domain-containing protein</fullName>
    </recommendedName>
</protein>